<evidence type="ECO:0000256" key="1">
    <source>
        <dbReference type="SAM" id="MobiDB-lite"/>
    </source>
</evidence>
<dbReference type="Pfam" id="PF00753">
    <property type="entry name" value="Lactamase_B"/>
    <property type="match status" value="1"/>
</dbReference>
<feature type="region of interest" description="Disordered" evidence="1">
    <location>
        <begin position="138"/>
        <end position="207"/>
    </location>
</feature>
<dbReference type="Gene3D" id="2.60.40.1260">
    <property type="entry name" value="Lamin Tail domain"/>
    <property type="match status" value="1"/>
</dbReference>
<dbReference type="EMBL" id="UINC01000948">
    <property type="protein sequence ID" value="SUZ64983.1"/>
    <property type="molecule type" value="Genomic_DNA"/>
</dbReference>
<dbReference type="PROSITE" id="PS51257">
    <property type="entry name" value="PROKAR_LIPOPROTEIN"/>
    <property type="match status" value="1"/>
</dbReference>
<dbReference type="PANTHER" id="PTHR30619:SF7">
    <property type="entry name" value="BETA-LACTAMASE DOMAIN PROTEIN"/>
    <property type="match status" value="1"/>
</dbReference>
<name>A0A381PHQ1_9ZZZZ</name>
<dbReference type="Pfam" id="PF00932">
    <property type="entry name" value="LTD"/>
    <property type="match status" value="1"/>
</dbReference>
<protein>
    <recommendedName>
        <fullName evidence="2">LTD domain-containing protein</fullName>
    </recommendedName>
</protein>
<dbReference type="InterPro" id="IPR052159">
    <property type="entry name" value="Competence_DNA_uptake"/>
</dbReference>
<dbReference type="InterPro" id="IPR035681">
    <property type="entry name" value="ComA-like_MBL"/>
</dbReference>
<dbReference type="SUPFAM" id="SSF74853">
    <property type="entry name" value="Lamin A/C globular tail domain"/>
    <property type="match status" value="1"/>
</dbReference>
<organism evidence="3">
    <name type="scientific">marine metagenome</name>
    <dbReference type="NCBI Taxonomy" id="408172"/>
    <lineage>
        <taxon>unclassified sequences</taxon>
        <taxon>metagenomes</taxon>
        <taxon>ecological metagenomes</taxon>
    </lineage>
</organism>
<gene>
    <name evidence="3" type="ORF">METZ01_LOCUS17837</name>
</gene>
<sequence length="625" mass="65522">MVRGGSYRISGIKVPVVLVLLIGIFVLACSTVTPVPAEPTPSIDATAVVEPILDIDATVEARLAYERAVDATVQAKVFGTLSAPEPKTPSTTQALCKLTGGEMVQSGWTGKDTGNNPCNSCFCTNGVLGCTKMACPARGVSPDSKPVPTPQIAPTSKPLAITNTPYPPPTSTPTSVPTATSVPTPTPRPTPTYTPQPTPTPTPTPNSSIEGFSIYFIDVGQGDATLVVSNDGHSLLVDGGRSKTRIRDRLSALGIQDIDAIAATHPDADHIAGLTEVLAMYKVENVYLNGGQSSTATHADFLDAVEQEGAIVSTLQMNDTFNLGAMVIKVLHPYQLTGDSNVDSLVLQLGCGDVQVLLTGDSEIESEQSMLSENVLQDIDLLKVGHHGSRSSTSQAFLDVIQPEVGVISAGFDSQYGHPHVEVVNRLNAEGVQIFETDTTEAYDDTLKMTSNCQTYEIGGQVFVPVSSGASPIGGNVSPTATPTALPTPVPTPIATPTPMPTPTIVATSTGTSNLSIDCIFFDGVVSRTESDEYVRIVNAGETSVDLSNWSLKDVADGSPTFTFPGYTIAPNETIRVYTNEVHSESGGFSFGLGSSIWANSAPDTAALFNAEGQEVSRKSYPPSC</sequence>
<dbReference type="InterPro" id="IPR001279">
    <property type="entry name" value="Metallo-B-lactamas"/>
</dbReference>
<dbReference type="SUPFAM" id="SSF56281">
    <property type="entry name" value="Metallo-hydrolase/oxidoreductase"/>
    <property type="match status" value="1"/>
</dbReference>
<dbReference type="SMART" id="SM00849">
    <property type="entry name" value="Lactamase_B"/>
    <property type="match status" value="1"/>
</dbReference>
<proteinExistence type="predicted"/>
<dbReference type="PROSITE" id="PS51841">
    <property type="entry name" value="LTD"/>
    <property type="match status" value="1"/>
</dbReference>
<accession>A0A381PHQ1</accession>
<dbReference type="CDD" id="cd07731">
    <property type="entry name" value="ComA-like_MBL-fold"/>
    <property type="match status" value="1"/>
</dbReference>
<feature type="compositionally biased region" description="Low complexity" evidence="1">
    <location>
        <begin position="172"/>
        <end position="183"/>
    </location>
</feature>
<dbReference type="InterPro" id="IPR036415">
    <property type="entry name" value="Lamin_tail_dom_sf"/>
</dbReference>
<feature type="compositionally biased region" description="Pro residues" evidence="1">
    <location>
        <begin position="184"/>
        <end position="204"/>
    </location>
</feature>
<evidence type="ECO:0000259" key="2">
    <source>
        <dbReference type="PROSITE" id="PS51841"/>
    </source>
</evidence>
<dbReference type="PANTHER" id="PTHR30619">
    <property type="entry name" value="DNA INTERNALIZATION/COMPETENCE PROTEIN COMEC/REC2"/>
    <property type="match status" value="1"/>
</dbReference>
<feature type="domain" description="LTD" evidence="2">
    <location>
        <begin position="501"/>
        <end position="623"/>
    </location>
</feature>
<dbReference type="AlphaFoldDB" id="A0A381PHQ1"/>
<reference evidence="3" key="1">
    <citation type="submission" date="2018-05" db="EMBL/GenBank/DDBJ databases">
        <authorList>
            <person name="Lanie J.A."/>
            <person name="Ng W.-L."/>
            <person name="Kazmierczak K.M."/>
            <person name="Andrzejewski T.M."/>
            <person name="Davidsen T.M."/>
            <person name="Wayne K.J."/>
            <person name="Tettelin H."/>
            <person name="Glass J.I."/>
            <person name="Rusch D."/>
            <person name="Podicherti R."/>
            <person name="Tsui H.-C.T."/>
            <person name="Winkler M.E."/>
        </authorList>
    </citation>
    <scope>NUCLEOTIDE SEQUENCE</scope>
</reference>
<dbReference type="InterPro" id="IPR001322">
    <property type="entry name" value="Lamin_tail_dom"/>
</dbReference>
<evidence type="ECO:0000313" key="3">
    <source>
        <dbReference type="EMBL" id="SUZ64983.1"/>
    </source>
</evidence>
<dbReference type="InterPro" id="IPR036866">
    <property type="entry name" value="RibonucZ/Hydroxyglut_hydro"/>
</dbReference>
<dbReference type="Gene3D" id="3.60.15.10">
    <property type="entry name" value="Ribonuclease Z/Hydroxyacylglutathione hydrolase-like"/>
    <property type="match status" value="1"/>
</dbReference>